<dbReference type="PANTHER" id="PTHR43821:SF1">
    <property type="entry name" value="NAD(P)H NITROREDUCTASE YDJA-RELATED"/>
    <property type="match status" value="1"/>
</dbReference>
<dbReference type="RefSeq" id="WP_147162091.1">
    <property type="nucleotide sequence ID" value="NZ_BJZO01000002.1"/>
</dbReference>
<dbReference type="SUPFAM" id="SSF55469">
    <property type="entry name" value="FMN-dependent nitroreductase-like"/>
    <property type="match status" value="1"/>
</dbReference>
<feature type="binding site" evidence="8">
    <location>
        <position position="35"/>
    </location>
    <ligand>
        <name>FMN</name>
        <dbReference type="ChEBI" id="CHEBI:58210"/>
        <note>ligand shared between dimeric partners</note>
    </ligand>
</feature>
<dbReference type="InterPro" id="IPR029479">
    <property type="entry name" value="Nitroreductase"/>
</dbReference>
<comment type="similarity">
    <text evidence="1 7">Belongs to the nitroreductase family.</text>
</comment>
<evidence type="ECO:0000256" key="7">
    <source>
        <dbReference type="PIRNR" id="PIRNR000232"/>
    </source>
</evidence>
<name>A0A512H3L8_9PROT</name>
<evidence type="ECO:0000256" key="8">
    <source>
        <dbReference type="PIRSR" id="PIRSR000232-1"/>
    </source>
</evidence>
<accession>A0A512H3L8</accession>
<dbReference type="Pfam" id="PF00881">
    <property type="entry name" value="Nitroreductase"/>
    <property type="match status" value="1"/>
</dbReference>
<organism evidence="10 11">
    <name type="scientific">Pararhodospirillum oryzae</name>
    <dbReference type="NCBI Taxonomy" id="478448"/>
    <lineage>
        <taxon>Bacteria</taxon>
        <taxon>Pseudomonadati</taxon>
        <taxon>Pseudomonadota</taxon>
        <taxon>Alphaproteobacteria</taxon>
        <taxon>Rhodospirillales</taxon>
        <taxon>Rhodospirillaceae</taxon>
        <taxon>Pararhodospirillum</taxon>
    </lineage>
</organism>
<dbReference type="EMBL" id="BJZO01000002">
    <property type="protein sequence ID" value="GEO80023.1"/>
    <property type="molecule type" value="Genomic_DNA"/>
</dbReference>
<keyword evidence="11" id="KW-1185">Reference proteome</keyword>
<protein>
    <recommendedName>
        <fullName evidence="7">Putative NAD(P)H nitroreductase</fullName>
        <ecNumber evidence="7">1.-.-.-</ecNumber>
    </recommendedName>
</protein>
<proteinExistence type="inferred from homology"/>
<reference evidence="10 11" key="1">
    <citation type="submission" date="2019-07" db="EMBL/GenBank/DDBJ databases">
        <title>Whole genome shotgun sequence of Rhodospirillum oryzae NBRC 107573.</title>
        <authorList>
            <person name="Hosoyama A."/>
            <person name="Uohara A."/>
            <person name="Ohji S."/>
            <person name="Ichikawa N."/>
        </authorList>
    </citation>
    <scope>NUCLEOTIDE SEQUENCE [LARGE SCALE GENOMIC DNA]</scope>
    <source>
        <strain evidence="10 11">NBRC 107573</strain>
    </source>
</reference>
<dbReference type="PANTHER" id="PTHR43821">
    <property type="entry name" value="NAD(P)H NITROREDUCTASE YDJA-RELATED"/>
    <property type="match status" value="1"/>
</dbReference>
<keyword evidence="2 7" id="KW-0285">Flavoprotein</keyword>
<keyword evidence="4 7" id="KW-0521">NADP</keyword>
<dbReference type="CDD" id="cd02135">
    <property type="entry name" value="YdjA-like"/>
    <property type="match status" value="1"/>
</dbReference>
<sequence length="182" mass="19448">MNALELLLGRRSCHRLVAPAPGGEALALMLRAALRVPDHKRLRPVEFIVVSGEGLDRLGALFATAARGAGKDDATVERARRMPHRAPMLVIVAARPRPDDTVSVLEQQMSAGCSVMALQLAAQAQGFSSVWRSGWLMFDRAVHEGLGLGPGDQIVGFLYVGTAAGPLPPAPSVDPEAFVRYF</sequence>
<feature type="binding site" description="in other chain" evidence="8">
    <location>
        <begin position="131"/>
        <end position="133"/>
    </location>
    <ligand>
        <name>FMN</name>
        <dbReference type="ChEBI" id="CHEBI:58210"/>
        <note>ligand shared between dimeric partners</note>
    </ligand>
</feature>
<dbReference type="Proteomes" id="UP000321567">
    <property type="component" value="Unassembled WGS sequence"/>
</dbReference>
<dbReference type="PIRSF" id="PIRSF000232">
    <property type="entry name" value="YdjA"/>
    <property type="match status" value="1"/>
</dbReference>
<comment type="cofactor">
    <cofactor evidence="8">
        <name>FMN</name>
        <dbReference type="ChEBI" id="CHEBI:58210"/>
    </cofactor>
    <text evidence="8">Binds 1 FMN per subunit.</text>
</comment>
<evidence type="ECO:0000256" key="1">
    <source>
        <dbReference type="ARBA" id="ARBA00007118"/>
    </source>
</evidence>
<dbReference type="AlphaFoldDB" id="A0A512H3L8"/>
<evidence type="ECO:0000256" key="3">
    <source>
        <dbReference type="ARBA" id="ARBA00022643"/>
    </source>
</evidence>
<evidence type="ECO:0000313" key="11">
    <source>
        <dbReference type="Proteomes" id="UP000321567"/>
    </source>
</evidence>
<evidence type="ECO:0000256" key="4">
    <source>
        <dbReference type="ARBA" id="ARBA00022857"/>
    </source>
</evidence>
<dbReference type="OrthoDB" id="9804207at2"/>
<feature type="domain" description="Nitroreductase" evidence="9">
    <location>
        <begin position="8"/>
        <end position="161"/>
    </location>
</feature>
<dbReference type="InterPro" id="IPR000415">
    <property type="entry name" value="Nitroreductase-like"/>
</dbReference>
<evidence type="ECO:0000313" key="10">
    <source>
        <dbReference type="EMBL" id="GEO80023.1"/>
    </source>
</evidence>
<dbReference type="Gene3D" id="3.40.109.10">
    <property type="entry name" value="NADH Oxidase"/>
    <property type="match status" value="1"/>
</dbReference>
<keyword evidence="3 7" id="KW-0288">FMN</keyword>
<gene>
    <name evidence="10" type="ORF">ROR02_01540</name>
</gene>
<dbReference type="EC" id="1.-.-.-" evidence="7"/>
<comment type="caution">
    <text evidence="10">The sequence shown here is derived from an EMBL/GenBank/DDBJ whole genome shotgun (WGS) entry which is preliminary data.</text>
</comment>
<evidence type="ECO:0000259" key="9">
    <source>
        <dbReference type="Pfam" id="PF00881"/>
    </source>
</evidence>
<dbReference type="GO" id="GO:0016491">
    <property type="term" value="F:oxidoreductase activity"/>
    <property type="evidence" value="ECO:0007669"/>
    <property type="project" value="UniProtKB-UniRule"/>
</dbReference>
<evidence type="ECO:0000256" key="5">
    <source>
        <dbReference type="ARBA" id="ARBA00023002"/>
    </source>
</evidence>
<feature type="binding site" evidence="8">
    <location>
        <position position="39"/>
    </location>
    <ligand>
        <name>FMN</name>
        <dbReference type="ChEBI" id="CHEBI:58210"/>
        <note>ligand shared between dimeric partners</note>
    </ligand>
</feature>
<evidence type="ECO:0000256" key="2">
    <source>
        <dbReference type="ARBA" id="ARBA00022630"/>
    </source>
</evidence>
<dbReference type="NCBIfam" id="NF008088">
    <property type="entry name" value="PRK10828.1"/>
    <property type="match status" value="1"/>
</dbReference>
<dbReference type="InterPro" id="IPR052530">
    <property type="entry name" value="NAD(P)H_nitroreductase"/>
</dbReference>
<dbReference type="InterPro" id="IPR026021">
    <property type="entry name" value="YdjA-like"/>
</dbReference>
<keyword evidence="5 7" id="KW-0560">Oxidoreductase</keyword>
<evidence type="ECO:0000256" key="6">
    <source>
        <dbReference type="ARBA" id="ARBA00023027"/>
    </source>
</evidence>
<keyword evidence="6 7" id="KW-0520">NAD</keyword>
<feature type="binding site" description="in other chain" evidence="8">
    <location>
        <begin position="10"/>
        <end position="12"/>
    </location>
    <ligand>
        <name>FMN</name>
        <dbReference type="ChEBI" id="CHEBI:58210"/>
        <note>ligand shared between dimeric partners</note>
    </ligand>
</feature>